<keyword evidence="6" id="KW-0479">Metal-binding</keyword>
<dbReference type="InterPro" id="IPR058240">
    <property type="entry name" value="rSAM_sf"/>
</dbReference>
<dbReference type="EC" id="2.8.1.8" evidence="2"/>
<dbReference type="SUPFAM" id="SSF102114">
    <property type="entry name" value="Radical SAM enzymes"/>
    <property type="match status" value="1"/>
</dbReference>
<dbReference type="Gene3D" id="3.20.20.70">
    <property type="entry name" value="Aldolase class I"/>
    <property type="match status" value="1"/>
</dbReference>
<evidence type="ECO:0000313" key="11">
    <source>
        <dbReference type="EMBL" id="KUG27598.1"/>
    </source>
</evidence>
<evidence type="ECO:0000256" key="6">
    <source>
        <dbReference type="ARBA" id="ARBA00022723"/>
    </source>
</evidence>
<evidence type="ECO:0000256" key="1">
    <source>
        <dbReference type="ARBA" id="ARBA00001966"/>
    </source>
</evidence>
<evidence type="ECO:0000256" key="9">
    <source>
        <dbReference type="ARBA" id="ARBA00047326"/>
    </source>
</evidence>
<dbReference type="NCBIfam" id="NF009544">
    <property type="entry name" value="PRK12928.1"/>
    <property type="match status" value="1"/>
</dbReference>
<feature type="domain" description="Radical SAM core" evidence="10">
    <location>
        <begin position="61"/>
        <end position="276"/>
    </location>
</feature>
<comment type="cofactor">
    <cofactor evidence="1">
        <name>[4Fe-4S] cluster</name>
        <dbReference type="ChEBI" id="CHEBI:49883"/>
    </cofactor>
</comment>
<dbReference type="PANTHER" id="PTHR10949:SF0">
    <property type="entry name" value="LIPOYL SYNTHASE, MITOCHONDRIAL"/>
    <property type="match status" value="1"/>
</dbReference>
<evidence type="ECO:0000256" key="2">
    <source>
        <dbReference type="ARBA" id="ARBA00012237"/>
    </source>
</evidence>
<keyword evidence="7" id="KW-0408">Iron</keyword>
<evidence type="ECO:0000256" key="8">
    <source>
        <dbReference type="ARBA" id="ARBA00023014"/>
    </source>
</evidence>
<dbReference type="InterPro" id="IPR003698">
    <property type="entry name" value="Lipoyl_synth"/>
</dbReference>
<sequence>MSMTADSPATAPPVRGKRLPPWLRVGLPRGAEFARTASLVAAHGLCTVCKNARCPNIFECYSRGTATFLILGERCTRGCTFCNIASGSPAPPDPDEPRRVARAAVELGVRHAVVTSVTRDDLPDGGAGHFAAVTARLRETLPGIGVELLTPDFGGCAASLDVVLDAAPDIFNHNVETVPGLYPLVRPQADYERSLAVLRRAASRPGMRVKSGFMLGFGESLDQARRVIEDLARAGCDMITVGQYLRPSRRHPEPERYVHPDEFAQLAAFGRDMGVAGMFCGPLVRSSYHAGERAAAREDGRLGDQGGCDGP</sequence>
<keyword evidence="3" id="KW-0004">4Fe-4S</keyword>
<dbReference type="NCBIfam" id="NF004019">
    <property type="entry name" value="PRK05481.1"/>
    <property type="match status" value="1"/>
</dbReference>
<reference evidence="11" key="1">
    <citation type="journal article" date="2015" name="Proc. Natl. Acad. Sci. U.S.A.">
        <title>Networks of energetic and metabolic interactions define dynamics in microbial communities.</title>
        <authorList>
            <person name="Embree M."/>
            <person name="Liu J.K."/>
            <person name="Al-Bassam M.M."/>
            <person name="Zengler K."/>
        </authorList>
    </citation>
    <scope>NUCLEOTIDE SEQUENCE</scope>
</reference>
<dbReference type="NCBIfam" id="TIGR00510">
    <property type="entry name" value="lipA"/>
    <property type="match status" value="1"/>
</dbReference>
<evidence type="ECO:0000256" key="4">
    <source>
        <dbReference type="ARBA" id="ARBA00022679"/>
    </source>
</evidence>
<dbReference type="EMBL" id="LNQE01000310">
    <property type="protein sequence ID" value="KUG27598.1"/>
    <property type="molecule type" value="Genomic_DNA"/>
</dbReference>
<dbReference type="GO" id="GO:0051539">
    <property type="term" value="F:4 iron, 4 sulfur cluster binding"/>
    <property type="evidence" value="ECO:0007669"/>
    <property type="project" value="UniProtKB-KW"/>
</dbReference>
<dbReference type="InterPro" id="IPR007197">
    <property type="entry name" value="rSAM"/>
</dbReference>
<dbReference type="InterPro" id="IPR013785">
    <property type="entry name" value="Aldolase_TIM"/>
</dbReference>
<gene>
    <name evidence="11" type="ORF">ASZ90_002538</name>
</gene>
<proteinExistence type="inferred from homology"/>
<evidence type="ECO:0000259" key="10">
    <source>
        <dbReference type="PROSITE" id="PS51918"/>
    </source>
</evidence>
<dbReference type="InterPro" id="IPR006638">
    <property type="entry name" value="Elp3/MiaA/NifB-like_rSAM"/>
</dbReference>
<comment type="catalytic activity">
    <reaction evidence="9">
        <text>[[Fe-S] cluster scaffold protein carrying a second [4Fe-4S](2+) cluster] + N(6)-octanoyl-L-lysyl-[protein] + 2 oxidized [2Fe-2S]-[ferredoxin] + 2 S-adenosyl-L-methionine + 4 H(+) = [[Fe-S] cluster scaffold protein] + N(6)-[(R)-dihydrolipoyl]-L-lysyl-[protein] + 4 Fe(3+) + 2 hydrogen sulfide + 2 5'-deoxyadenosine + 2 L-methionine + 2 reduced [2Fe-2S]-[ferredoxin]</text>
        <dbReference type="Rhea" id="RHEA:16585"/>
        <dbReference type="Rhea" id="RHEA-COMP:9928"/>
        <dbReference type="Rhea" id="RHEA-COMP:10000"/>
        <dbReference type="Rhea" id="RHEA-COMP:10001"/>
        <dbReference type="Rhea" id="RHEA-COMP:10475"/>
        <dbReference type="Rhea" id="RHEA-COMP:14568"/>
        <dbReference type="Rhea" id="RHEA-COMP:14569"/>
        <dbReference type="ChEBI" id="CHEBI:15378"/>
        <dbReference type="ChEBI" id="CHEBI:17319"/>
        <dbReference type="ChEBI" id="CHEBI:29034"/>
        <dbReference type="ChEBI" id="CHEBI:29919"/>
        <dbReference type="ChEBI" id="CHEBI:33722"/>
        <dbReference type="ChEBI" id="CHEBI:33737"/>
        <dbReference type="ChEBI" id="CHEBI:33738"/>
        <dbReference type="ChEBI" id="CHEBI:57844"/>
        <dbReference type="ChEBI" id="CHEBI:59789"/>
        <dbReference type="ChEBI" id="CHEBI:78809"/>
        <dbReference type="ChEBI" id="CHEBI:83100"/>
        <dbReference type="EC" id="2.8.1.8"/>
    </reaction>
</comment>
<dbReference type="SFLD" id="SFLDS00029">
    <property type="entry name" value="Radical_SAM"/>
    <property type="match status" value="1"/>
</dbReference>
<dbReference type="AlphaFoldDB" id="A0A0W8G3Q6"/>
<dbReference type="Pfam" id="PF04055">
    <property type="entry name" value="Radical_SAM"/>
    <property type="match status" value="1"/>
</dbReference>
<dbReference type="SMART" id="SM00729">
    <property type="entry name" value="Elp3"/>
    <property type="match status" value="1"/>
</dbReference>
<keyword evidence="8" id="KW-0411">Iron-sulfur</keyword>
<accession>A0A0W8G3Q6</accession>
<keyword evidence="5" id="KW-0949">S-adenosyl-L-methionine</keyword>
<protein>
    <recommendedName>
        <fullName evidence="2">lipoyl synthase</fullName>
        <ecNumber evidence="2">2.8.1.8</ecNumber>
    </recommendedName>
</protein>
<evidence type="ECO:0000256" key="3">
    <source>
        <dbReference type="ARBA" id="ARBA00022485"/>
    </source>
</evidence>
<dbReference type="GO" id="GO:0046872">
    <property type="term" value="F:metal ion binding"/>
    <property type="evidence" value="ECO:0007669"/>
    <property type="project" value="UniProtKB-KW"/>
</dbReference>
<dbReference type="PANTHER" id="PTHR10949">
    <property type="entry name" value="LIPOYL SYNTHASE"/>
    <property type="match status" value="1"/>
</dbReference>
<organism evidence="11">
    <name type="scientific">hydrocarbon metagenome</name>
    <dbReference type="NCBI Taxonomy" id="938273"/>
    <lineage>
        <taxon>unclassified sequences</taxon>
        <taxon>metagenomes</taxon>
        <taxon>ecological metagenomes</taxon>
    </lineage>
</organism>
<name>A0A0W8G3Q6_9ZZZZ</name>
<dbReference type="CDD" id="cd01335">
    <property type="entry name" value="Radical_SAM"/>
    <property type="match status" value="1"/>
</dbReference>
<comment type="caution">
    <text evidence="11">The sequence shown here is derived from an EMBL/GenBank/DDBJ whole genome shotgun (WGS) entry which is preliminary data.</text>
</comment>
<dbReference type="HAMAP" id="MF_00206">
    <property type="entry name" value="Lipoyl_synth"/>
    <property type="match status" value="1"/>
</dbReference>
<evidence type="ECO:0000256" key="7">
    <source>
        <dbReference type="ARBA" id="ARBA00023004"/>
    </source>
</evidence>
<dbReference type="PROSITE" id="PS51918">
    <property type="entry name" value="RADICAL_SAM"/>
    <property type="match status" value="1"/>
</dbReference>
<keyword evidence="4" id="KW-0808">Transferase</keyword>
<evidence type="ECO:0000256" key="5">
    <source>
        <dbReference type="ARBA" id="ARBA00022691"/>
    </source>
</evidence>
<dbReference type="GO" id="GO:0016992">
    <property type="term" value="F:lipoate synthase activity"/>
    <property type="evidence" value="ECO:0007669"/>
    <property type="project" value="UniProtKB-EC"/>
</dbReference>